<evidence type="ECO:0000313" key="1">
    <source>
        <dbReference type="EMBL" id="PMD37382.1"/>
    </source>
</evidence>
<evidence type="ECO:0000313" key="2">
    <source>
        <dbReference type="Proteomes" id="UP000235786"/>
    </source>
</evidence>
<reference evidence="1 2" key="1">
    <citation type="submission" date="2016-04" db="EMBL/GenBank/DDBJ databases">
        <title>A degradative enzymes factory behind the ericoid mycorrhizal symbiosis.</title>
        <authorList>
            <consortium name="DOE Joint Genome Institute"/>
            <person name="Martino E."/>
            <person name="Morin E."/>
            <person name="Grelet G."/>
            <person name="Kuo A."/>
            <person name="Kohler A."/>
            <person name="Daghino S."/>
            <person name="Barry K."/>
            <person name="Choi C."/>
            <person name="Cichocki N."/>
            <person name="Clum A."/>
            <person name="Copeland A."/>
            <person name="Hainaut M."/>
            <person name="Haridas S."/>
            <person name="Labutti K."/>
            <person name="Lindquist E."/>
            <person name="Lipzen A."/>
            <person name="Khouja H.-R."/>
            <person name="Murat C."/>
            <person name="Ohm R."/>
            <person name="Olson A."/>
            <person name="Spatafora J."/>
            <person name="Veneault-Fourrey C."/>
            <person name="Henrissat B."/>
            <person name="Grigoriev I."/>
            <person name="Martin F."/>
            <person name="Perotto S."/>
        </authorList>
    </citation>
    <scope>NUCLEOTIDE SEQUENCE [LARGE SCALE GENOMIC DNA]</scope>
    <source>
        <strain evidence="1 2">F</strain>
    </source>
</reference>
<keyword evidence="2" id="KW-1185">Reference proteome</keyword>
<gene>
    <name evidence="1" type="ORF">L207DRAFT_585724</name>
</gene>
<name>A0A2J6RFU2_HYAVF</name>
<protein>
    <submittedName>
        <fullName evidence="1">Uncharacterized protein</fullName>
    </submittedName>
</protein>
<sequence>MPQMHRISESIAARLARQRRAHLANSAGSELLYNLVISHKDTQCVDVRDKVFGLHSLTRDCCKIGTPVDYDTPPYTFCGQLLHHHFTHHQTTSTKIDVIHQSQIVHNIFQDGFRDGSGQRLPRNSTDATAQLEAIGNIRGTIIWECPIMFRTESEWTLRESRSDGRQPAMTTVLAA</sequence>
<accession>A0A2J6RFU2</accession>
<dbReference type="Proteomes" id="UP000235786">
    <property type="component" value="Unassembled WGS sequence"/>
</dbReference>
<proteinExistence type="predicted"/>
<dbReference type="OrthoDB" id="3491814at2759"/>
<dbReference type="EMBL" id="KZ613949">
    <property type="protein sequence ID" value="PMD37382.1"/>
    <property type="molecule type" value="Genomic_DNA"/>
</dbReference>
<organism evidence="1 2">
    <name type="scientific">Hyaloscypha variabilis (strain UAMH 11265 / GT02V1 / F)</name>
    <name type="common">Meliniomyces variabilis</name>
    <dbReference type="NCBI Taxonomy" id="1149755"/>
    <lineage>
        <taxon>Eukaryota</taxon>
        <taxon>Fungi</taxon>
        <taxon>Dikarya</taxon>
        <taxon>Ascomycota</taxon>
        <taxon>Pezizomycotina</taxon>
        <taxon>Leotiomycetes</taxon>
        <taxon>Helotiales</taxon>
        <taxon>Hyaloscyphaceae</taxon>
        <taxon>Hyaloscypha</taxon>
        <taxon>Hyaloscypha variabilis</taxon>
    </lineage>
</organism>
<dbReference type="AlphaFoldDB" id="A0A2J6RFU2"/>